<comment type="caution">
    <text evidence="1">The sequence shown here is derived from an EMBL/GenBank/DDBJ whole genome shotgun (WGS) entry which is preliminary data.</text>
</comment>
<dbReference type="RefSeq" id="WP_118826968.1">
    <property type="nucleotide sequence ID" value="NZ_CALTSM010000021.1"/>
</dbReference>
<dbReference type="EMBL" id="JANUAE010000011">
    <property type="protein sequence ID" value="MCS3711215.1"/>
    <property type="molecule type" value="Genomic_DNA"/>
</dbReference>
<proteinExistence type="predicted"/>
<protein>
    <submittedName>
        <fullName evidence="1">Uncharacterized protein</fullName>
    </submittedName>
</protein>
<dbReference type="AlphaFoldDB" id="A0A9X2Q9U2"/>
<reference evidence="1" key="1">
    <citation type="submission" date="2022-08" db="EMBL/GenBank/DDBJ databases">
        <title>Genomic Encyclopedia of Type Strains, Phase V (KMG-V): Genome sequencing to study the core and pangenomes of soil and plant-associated prokaryotes.</title>
        <authorList>
            <person name="Whitman W."/>
        </authorList>
    </citation>
    <scope>NUCLEOTIDE SEQUENCE</scope>
    <source>
        <strain evidence="1">SP3049</strain>
    </source>
</reference>
<sequence length="170" mass="18931">MDLPLSTFRVCNGPRVPGKGRPVAIVVGRAEDGLPPDPLVHLEYYVFFTRDADTLIARAFRTLGTVPEAVDLEEGRPDLSYFLGLAREDAETRVREHLESFYDDPEQVLGGRAVRLEWTDASYLADLYFRVVGLGQFRRIAGATDSSELKRYLDDLDANGAILDRQGLSA</sequence>
<gene>
    <name evidence="1" type="ORF">GGP61_002846</name>
</gene>
<name>A0A9X2Q9U2_9BACT</name>
<accession>A0A9X2Q9U2</accession>
<organism evidence="1 2">
    <name type="scientific">Salinibacter ruber</name>
    <dbReference type="NCBI Taxonomy" id="146919"/>
    <lineage>
        <taxon>Bacteria</taxon>
        <taxon>Pseudomonadati</taxon>
        <taxon>Rhodothermota</taxon>
        <taxon>Rhodothermia</taxon>
        <taxon>Rhodothermales</taxon>
        <taxon>Salinibacteraceae</taxon>
        <taxon>Salinibacter</taxon>
    </lineage>
</organism>
<evidence type="ECO:0000313" key="2">
    <source>
        <dbReference type="Proteomes" id="UP001155057"/>
    </source>
</evidence>
<evidence type="ECO:0000313" key="1">
    <source>
        <dbReference type="EMBL" id="MCS3711215.1"/>
    </source>
</evidence>
<dbReference type="Proteomes" id="UP001155057">
    <property type="component" value="Unassembled WGS sequence"/>
</dbReference>